<dbReference type="InterPro" id="IPR029063">
    <property type="entry name" value="SAM-dependent_MTases_sf"/>
</dbReference>
<dbReference type="InterPro" id="IPR044688">
    <property type="entry name" value="SCI-1-like"/>
</dbReference>
<feature type="compositionally biased region" description="Polar residues" evidence="1">
    <location>
        <begin position="1"/>
        <end position="19"/>
    </location>
</feature>
<comment type="caution">
    <text evidence="2">The sequence shown here is derived from an EMBL/GenBank/DDBJ whole genome shotgun (WGS) entry which is preliminary data.</text>
</comment>
<name>A0AAD4HZB8_9PEZI</name>
<dbReference type="Gene3D" id="3.40.50.150">
    <property type="entry name" value="Vaccinia Virus protein VP39"/>
    <property type="match status" value="1"/>
</dbReference>
<dbReference type="Proteomes" id="UP001197093">
    <property type="component" value="Unassembled WGS sequence"/>
</dbReference>
<protein>
    <submittedName>
        <fullName evidence="2">Uncharacterized protein</fullName>
    </submittedName>
</protein>
<gene>
    <name evidence="2" type="ORF">NEMBOFW57_008934</name>
</gene>
<feature type="compositionally biased region" description="Basic and acidic residues" evidence="1">
    <location>
        <begin position="65"/>
        <end position="86"/>
    </location>
</feature>
<proteinExistence type="predicted"/>
<accession>A0AAD4HZB8</accession>
<feature type="compositionally biased region" description="Basic and acidic residues" evidence="1">
    <location>
        <begin position="293"/>
        <end position="331"/>
    </location>
</feature>
<feature type="compositionally biased region" description="Low complexity" evidence="1">
    <location>
        <begin position="27"/>
        <end position="50"/>
    </location>
</feature>
<dbReference type="PANTHER" id="PTHR34117">
    <property type="entry name" value="STYLE CELL-CYCLE INHIBITOR 1"/>
    <property type="match status" value="1"/>
</dbReference>
<evidence type="ECO:0000313" key="3">
    <source>
        <dbReference type="Proteomes" id="UP001197093"/>
    </source>
</evidence>
<feature type="compositionally biased region" description="Basic and acidic residues" evidence="1">
    <location>
        <begin position="134"/>
        <end position="143"/>
    </location>
</feature>
<feature type="compositionally biased region" description="Basic residues" evidence="1">
    <location>
        <begin position="118"/>
        <end position="133"/>
    </location>
</feature>
<feature type="compositionally biased region" description="Basic and acidic residues" evidence="1">
    <location>
        <begin position="349"/>
        <end position="380"/>
    </location>
</feature>
<dbReference type="AlphaFoldDB" id="A0AAD4HZB8"/>
<organism evidence="2 3">
    <name type="scientific">Staphylotrichum longicolle</name>
    <dbReference type="NCBI Taxonomy" id="669026"/>
    <lineage>
        <taxon>Eukaryota</taxon>
        <taxon>Fungi</taxon>
        <taxon>Dikarya</taxon>
        <taxon>Ascomycota</taxon>
        <taxon>Pezizomycotina</taxon>
        <taxon>Sordariomycetes</taxon>
        <taxon>Sordariomycetidae</taxon>
        <taxon>Sordariales</taxon>
        <taxon>Chaetomiaceae</taxon>
        <taxon>Staphylotrichum</taxon>
    </lineage>
</organism>
<dbReference type="PANTHER" id="PTHR34117:SF1">
    <property type="entry name" value="STYLE CELL-CYCLE INHIBITOR 1"/>
    <property type="match status" value="1"/>
</dbReference>
<feature type="compositionally biased region" description="Basic residues" evidence="1">
    <location>
        <begin position="283"/>
        <end position="292"/>
    </location>
</feature>
<keyword evidence="3" id="KW-1185">Reference proteome</keyword>
<evidence type="ECO:0000256" key="1">
    <source>
        <dbReference type="SAM" id="MobiDB-lite"/>
    </source>
</evidence>
<dbReference type="EMBL" id="JAHCVI010000004">
    <property type="protein sequence ID" value="KAG7286623.1"/>
    <property type="molecule type" value="Genomic_DNA"/>
</dbReference>
<feature type="compositionally biased region" description="Pro residues" evidence="1">
    <location>
        <begin position="237"/>
        <end position="249"/>
    </location>
</feature>
<feature type="compositionally biased region" description="Basic and acidic residues" evidence="1">
    <location>
        <begin position="101"/>
        <end position="117"/>
    </location>
</feature>
<feature type="region of interest" description="Disordered" evidence="1">
    <location>
        <begin position="218"/>
        <end position="380"/>
    </location>
</feature>
<sequence length="617" mass="70146">MFQYVNNAYNGSNGSSPSGTDVGGTGVAQTAAAGQESPAEAPTPAASEGSPPREEQSLSTLDYFFEEKERYRWRGRGGSEEREGSAKRRRVDHGGEPGGGSEEREGVDREGGAEGRERHHHHHRRHRHRHHPAKRESAERTSSGRELPFAARQLSRSDLVPFKPLFAHYLDLQKTLDITSLDETELRGRWKSFMGKWNRGELAEGWYDPEVFQRAARDYSDAGGGGPTDREYSSRRSPPPGPAAGPSPPNRTGQNDQQDEPESDSDFGPPHPHLWQSDLTAHRQARVAHRREQRALLDELVPRADAGTRERRLEKRKEVNEKMKGFRERSPGAEVGEGELMGGSGDTLEEYKAMVRVREEKKKERVSRREEEERARRAEREERVRGYREREERVVEGLRELARREDEAPLDLFQDPEDYYPPTPPPWARARAAEHRGGGARARQVVVTDFPDPDLVETMWRNVRGCELIPRHTNKDGEEDVKGIVVEGYVWGADPSKVLSYLPEEKGEGGFDVLILADLLFRHTEHGNMLKTVRATLKKAAGSRAWVVFTSYRPWLQHKDLKFFDLAREEGFVVEKVLEKKMDRPLFEKDPGDEEVLKTVTGWTLRWPDEVLEGVGR</sequence>
<feature type="region of interest" description="Disordered" evidence="1">
    <location>
        <begin position="1"/>
        <end position="148"/>
    </location>
</feature>
<reference evidence="2" key="1">
    <citation type="submission" date="2023-02" db="EMBL/GenBank/DDBJ databases">
        <authorList>
            <person name="Palmer J.M."/>
        </authorList>
    </citation>
    <scope>NUCLEOTIDE SEQUENCE</scope>
    <source>
        <strain evidence="2">FW57</strain>
    </source>
</reference>
<evidence type="ECO:0000313" key="2">
    <source>
        <dbReference type="EMBL" id="KAG7286623.1"/>
    </source>
</evidence>